<dbReference type="EMBL" id="JAMDLY010000019">
    <property type="protein sequence ID" value="MCY9532337.1"/>
    <property type="molecule type" value="Genomic_DNA"/>
</dbReference>
<protein>
    <submittedName>
        <fullName evidence="2">Pyocin knob domain-containing protein</fullName>
    </submittedName>
</protein>
<evidence type="ECO:0000313" key="3">
    <source>
        <dbReference type="Proteomes" id="UP001527090"/>
    </source>
</evidence>
<name>A0ABT4EF16_PAEAL</name>
<reference evidence="2 3" key="1">
    <citation type="submission" date="2022-05" db="EMBL/GenBank/DDBJ databases">
        <title>Genome Sequencing of Bee-Associated Microbes.</title>
        <authorList>
            <person name="Dunlap C."/>
        </authorList>
    </citation>
    <scope>NUCLEOTIDE SEQUENCE [LARGE SCALE GENOMIC DNA]</scope>
    <source>
        <strain evidence="2 3">NRRL NRS-750</strain>
    </source>
</reference>
<evidence type="ECO:0000313" key="2">
    <source>
        <dbReference type="EMBL" id="MCY9532337.1"/>
    </source>
</evidence>
<sequence length="382" mass="42246">MAFEKELPEWKGKGVKPPQSKLDEGWKVQDKPPAAWLNWQMNKTYEALKEVQEKAAEKSEVASAIEDTKKYTDQKVAGIDLTKITPDSIGATKKIDFDIHAADKTKHITADERNAWNAKETPGGAQAKANQAETNAKNYIDSKAWQKHKVASDDGTAIDISNRDLNSIVHTGFYKGTNMGNAPALVHGWGYVEVITHAPGSWVLQKVYDLHADRFYMRRLQDNGWTAWTQDLFQSGVDAKNRIAGAISAKGVPASASDTFEQLASKIQTIETGRKYASSSFYRSLTYDGTFEVNSLSFKPSEVILLLNLVVVEYSDGSGIAGRTQNMAMVLGWGSAQYEDMGIKLSVGVEFLNNGFVVNHKVHSIGEFYRGAVQVTRWEAIS</sequence>
<feature type="region of interest" description="Disordered" evidence="1">
    <location>
        <begin position="1"/>
        <end position="26"/>
    </location>
</feature>
<dbReference type="Proteomes" id="UP001527090">
    <property type="component" value="Unassembled WGS sequence"/>
</dbReference>
<gene>
    <name evidence="2" type="ORF">M5X04_23815</name>
</gene>
<proteinExistence type="predicted"/>
<feature type="compositionally biased region" description="Basic and acidic residues" evidence="1">
    <location>
        <begin position="1"/>
        <end position="12"/>
    </location>
</feature>
<comment type="caution">
    <text evidence="2">The sequence shown here is derived from an EMBL/GenBank/DDBJ whole genome shotgun (WGS) entry which is preliminary data.</text>
</comment>
<dbReference type="RefSeq" id="WP_028531629.1">
    <property type="nucleotide sequence ID" value="NZ_JAMDLY010000019.1"/>
</dbReference>
<accession>A0ABT4EF16</accession>
<dbReference type="CDD" id="cd19958">
    <property type="entry name" value="pyocin_knob"/>
    <property type="match status" value="1"/>
</dbReference>
<evidence type="ECO:0000256" key="1">
    <source>
        <dbReference type="SAM" id="MobiDB-lite"/>
    </source>
</evidence>
<keyword evidence="3" id="KW-1185">Reference proteome</keyword>
<organism evidence="2 3">
    <name type="scientific">Paenibacillus alvei</name>
    <name type="common">Bacillus alvei</name>
    <dbReference type="NCBI Taxonomy" id="44250"/>
    <lineage>
        <taxon>Bacteria</taxon>
        <taxon>Bacillati</taxon>
        <taxon>Bacillota</taxon>
        <taxon>Bacilli</taxon>
        <taxon>Bacillales</taxon>
        <taxon>Paenibacillaceae</taxon>
        <taxon>Paenibacillus</taxon>
    </lineage>
</organism>